<sequence length="986" mass="110231">MTSSYSPEYGDFDIGGILRPSGEQDTRREQTLSRLLDALDQIGKRHQIDSAVQHSDITDDGASGHAAVDAFTRFQRRVNDFDKELRTCVNLARQLGSSVAILSSIFQLRDRLAQISFLFRENAADLYPRKIFRLPRESLVSRSRMPKRRLEKLRRSTNVRRRLPFDKLDVEDFPEQLDLFSRALSKFLYNLNEFPEFTDKSVDAPIMAFEGDLKYWASCLLTFGGELKSPPIQRYIMELMSDMGEHFESVSAALSMFNEVGIPTIRFAQHHGASNFLNLSTIATFFSAVTATTIQFSYQNVGTALADAVNAFWFTSMVFSIAAAVNSLLGLTWKQSAYRSPSHQVPWWVLLWLKRTPLVFLVLSVACFSIGLVLFAYSSGQSSFVSAITTLFTALSSFGLATVSTWFALERWVSNKHKGSKWLSDFFDDIWKLVRPVLSFHQVFYIAHRIKLSLTRAKEWVLQRFERPVRAPGQTSSWNSLDHTASPQYANVSPRHAAPSDQTSDTTSSQSDPMADCPIATSDLQPRPATVVVSPRRARFAQALRTMMEKQAAGAFTRQNPTMARPAPAESRQEELRGLLTILLRTKPLFLATSSYDQTSVLFSIGTSTPHHRTLTHSEPVGQIAWSPSGSLLLTKFRHSVKVWTEAGKCRQEIDRKLPIQSICWLPGGEAFMSVEGQNVHKLDITGQDLDTYYFERLKIQEVCVTPDGQRLIGYGVSTASRDGLRPHKCRAEKLFFVYNLDTKRLEDRIPVLHNIRHIALTQSGQSVLLSYESKAAPQLWKLSLTSEWEKVDAPVTTRLLLRHTYVSKPPMESPGPSYFGGKNDELVLCAGKAGDIHIWDRESASFLLHIRAPAIGGGLTCVAWNQAANPFMFATGSHDGTVQFWTSSPRDVTENAALSGLQASRSFIEKASSMAGPDRTSWVSQKPIVPSMGEEDEKGSYDGDDGGDYSGKEKDTEEFSSNGDGQSFRSVVSQMPTLLYDAAPV</sequence>
<keyword evidence="4" id="KW-1133">Transmembrane helix</keyword>
<dbReference type="SMART" id="SM00320">
    <property type="entry name" value="WD40"/>
    <property type="match status" value="2"/>
</dbReference>
<evidence type="ECO:0000313" key="5">
    <source>
        <dbReference type="EMBL" id="KAH8996340.1"/>
    </source>
</evidence>
<keyword evidence="1" id="KW-0853">WD repeat</keyword>
<dbReference type="Proteomes" id="UP001201163">
    <property type="component" value="Unassembled WGS sequence"/>
</dbReference>
<dbReference type="AlphaFoldDB" id="A0AAD4LMN0"/>
<feature type="transmembrane region" description="Helical" evidence="4">
    <location>
        <begin position="310"/>
        <end position="333"/>
    </location>
</feature>
<evidence type="ECO:0000256" key="3">
    <source>
        <dbReference type="SAM" id="MobiDB-lite"/>
    </source>
</evidence>
<keyword evidence="2" id="KW-0677">Repeat</keyword>
<dbReference type="EMBL" id="JAKELL010000009">
    <property type="protein sequence ID" value="KAH8996340.1"/>
    <property type="molecule type" value="Genomic_DNA"/>
</dbReference>
<feature type="compositionally biased region" description="Low complexity" evidence="3">
    <location>
        <begin position="500"/>
        <end position="512"/>
    </location>
</feature>
<feature type="transmembrane region" description="Helical" evidence="4">
    <location>
        <begin position="384"/>
        <end position="409"/>
    </location>
</feature>
<accession>A0AAD4LMN0</accession>
<dbReference type="PANTHER" id="PTHR22838:SF0">
    <property type="entry name" value="WD REPEAT-CONTAINING PROTEIN 26"/>
    <property type="match status" value="1"/>
</dbReference>
<feature type="region of interest" description="Disordered" evidence="3">
    <location>
        <begin position="1"/>
        <end position="25"/>
    </location>
</feature>
<dbReference type="PANTHER" id="PTHR22838">
    <property type="entry name" value="WD REPEAT PROTEIN 26-RELATED"/>
    <property type="match status" value="1"/>
</dbReference>
<dbReference type="InterPro" id="IPR036322">
    <property type="entry name" value="WD40_repeat_dom_sf"/>
</dbReference>
<organism evidence="5 6">
    <name type="scientific">Lactarius akahatsu</name>
    <dbReference type="NCBI Taxonomy" id="416441"/>
    <lineage>
        <taxon>Eukaryota</taxon>
        <taxon>Fungi</taxon>
        <taxon>Dikarya</taxon>
        <taxon>Basidiomycota</taxon>
        <taxon>Agaricomycotina</taxon>
        <taxon>Agaricomycetes</taxon>
        <taxon>Russulales</taxon>
        <taxon>Russulaceae</taxon>
        <taxon>Lactarius</taxon>
    </lineage>
</organism>
<feature type="region of interest" description="Disordered" evidence="3">
    <location>
        <begin position="471"/>
        <end position="532"/>
    </location>
</feature>
<dbReference type="SUPFAM" id="SSF50978">
    <property type="entry name" value="WD40 repeat-like"/>
    <property type="match status" value="1"/>
</dbReference>
<evidence type="ECO:0000256" key="4">
    <source>
        <dbReference type="SAM" id="Phobius"/>
    </source>
</evidence>
<name>A0AAD4LMN0_9AGAM</name>
<evidence type="ECO:0000313" key="6">
    <source>
        <dbReference type="Proteomes" id="UP001201163"/>
    </source>
</evidence>
<dbReference type="InterPro" id="IPR001680">
    <property type="entry name" value="WD40_rpt"/>
</dbReference>
<keyword evidence="4" id="KW-0812">Transmembrane</keyword>
<proteinExistence type="predicted"/>
<dbReference type="InterPro" id="IPR051350">
    <property type="entry name" value="WD_repeat-ST_regulator"/>
</dbReference>
<evidence type="ECO:0000256" key="2">
    <source>
        <dbReference type="ARBA" id="ARBA00022737"/>
    </source>
</evidence>
<feature type="compositionally biased region" description="Polar residues" evidence="3">
    <location>
        <begin position="960"/>
        <end position="971"/>
    </location>
</feature>
<evidence type="ECO:0000256" key="1">
    <source>
        <dbReference type="ARBA" id="ARBA00022574"/>
    </source>
</evidence>
<protein>
    <submittedName>
        <fullName evidence="5">WD40 repeat-like protein</fullName>
    </submittedName>
</protein>
<keyword evidence="4" id="KW-0472">Membrane</keyword>
<comment type="caution">
    <text evidence="5">The sequence shown here is derived from an EMBL/GenBank/DDBJ whole genome shotgun (WGS) entry which is preliminary data.</text>
</comment>
<feature type="transmembrane region" description="Helical" evidence="4">
    <location>
        <begin position="276"/>
        <end position="298"/>
    </location>
</feature>
<feature type="compositionally biased region" description="Acidic residues" evidence="3">
    <location>
        <begin position="934"/>
        <end position="948"/>
    </location>
</feature>
<feature type="transmembrane region" description="Helical" evidence="4">
    <location>
        <begin position="358"/>
        <end position="378"/>
    </location>
</feature>
<feature type="region of interest" description="Disordered" evidence="3">
    <location>
        <begin position="917"/>
        <end position="971"/>
    </location>
</feature>
<dbReference type="Gene3D" id="2.130.10.10">
    <property type="entry name" value="YVTN repeat-like/Quinoprotein amine dehydrogenase"/>
    <property type="match status" value="2"/>
</dbReference>
<dbReference type="InterPro" id="IPR015943">
    <property type="entry name" value="WD40/YVTN_repeat-like_dom_sf"/>
</dbReference>
<reference evidence="5" key="1">
    <citation type="submission" date="2022-01" db="EMBL/GenBank/DDBJ databases">
        <title>Comparative genomics reveals a dynamic genome evolution in the ectomycorrhizal milk-cap (Lactarius) mushrooms.</title>
        <authorList>
            <consortium name="DOE Joint Genome Institute"/>
            <person name="Lebreton A."/>
            <person name="Tang N."/>
            <person name="Kuo A."/>
            <person name="LaButti K."/>
            <person name="Drula E."/>
            <person name="Barry K."/>
            <person name="Clum A."/>
            <person name="Lipzen A."/>
            <person name="Mousain D."/>
            <person name="Ng V."/>
            <person name="Wang R."/>
            <person name="Wang X."/>
            <person name="Dai Y."/>
            <person name="Henrissat B."/>
            <person name="Grigoriev I.V."/>
            <person name="Guerin-Laguette A."/>
            <person name="Yu F."/>
            <person name="Martin F.M."/>
        </authorList>
    </citation>
    <scope>NUCLEOTIDE SEQUENCE</scope>
    <source>
        <strain evidence="5">QP</strain>
    </source>
</reference>
<dbReference type="Pfam" id="PF00400">
    <property type="entry name" value="WD40"/>
    <property type="match status" value="1"/>
</dbReference>
<feature type="compositionally biased region" description="Polar residues" evidence="3">
    <location>
        <begin position="473"/>
        <end position="491"/>
    </location>
</feature>
<keyword evidence="6" id="KW-1185">Reference proteome</keyword>
<gene>
    <name evidence="5" type="ORF">EDB92DRAFT_1843375</name>
</gene>